<evidence type="ECO:0000256" key="5">
    <source>
        <dbReference type="ARBA" id="ARBA00022801"/>
    </source>
</evidence>
<feature type="site" description="Transition state stabilizer" evidence="7">
    <location>
        <position position="47"/>
    </location>
</feature>
<evidence type="ECO:0000256" key="8">
    <source>
        <dbReference type="RuleBase" id="RU361215"/>
    </source>
</evidence>
<evidence type="ECO:0000313" key="10">
    <source>
        <dbReference type="EMBL" id="BCS26189.1"/>
    </source>
</evidence>
<dbReference type="Gene3D" id="3.40.532.10">
    <property type="entry name" value="Peptidase C12, ubiquitin carboxyl-terminal hydrolase"/>
    <property type="match status" value="1"/>
</dbReference>
<dbReference type="InterPro" id="IPR001578">
    <property type="entry name" value="Peptidase_C12_UCH"/>
</dbReference>
<evidence type="ECO:0000259" key="9">
    <source>
        <dbReference type="PROSITE" id="PS52048"/>
    </source>
</evidence>
<keyword evidence="4 7" id="KW-0833">Ubl conjugation pathway</keyword>
<organism evidence="10 11">
    <name type="scientific">Aspergillus puulaauensis</name>
    <dbReference type="NCBI Taxonomy" id="1220207"/>
    <lineage>
        <taxon>Eukaryota</taxon>
        <taxon>Fungi</taxon>
        <taxon>Dikarya</taxon>
        <taxon>Ascomycota</taxon>
        <taxon>Pezizomycotina</taxon>
        <taxon>Eurotiomycetes</taxon>
        <taxon>Eurotiomycetidae</taxon>
        <taxon>Eurotiales</taxon>
        <taxon>Aspergillaceae</taxon>
        <taxon>Aspergillus</taxon>
    </lineage>
</organism>
<keyword evidence="11" id="KW-1185">Reference proteome</keyword>
<evidence type="ECO:0000313" key="11">
    <source>
        <dbReference type="Proteomes" id="UP000654913"/>
    </source>
</evidence>
<accession>A0A7R7XSX0</accession>
<evidence type="ECO:0000256" key="2">
    <source>
        <dbReference type="ARBA" id="ARBA00009326"/>
    </source>
</evidence>
<dbReference type="GO" id="GO:0006511">
    <property type="term" value="P:ubiquitin-dependent protein catabolic process"/>
    <property type="evidence" value="ECO:0007669"/>
    <property type="project" value="UniProtKB-UniRule"/>
</dbReference>
<sequence>MTPRPALALVLAFPAPSDYDEKLEAQERKKSDQNKDVKGANVMWYKQTINNACGPYAILHAVCNGDARNGILPNSHLSRLLAVCAPLSQSECARVIEEDVDLEAVYKSVAQQGDSEVPESPEDVVGFHYVCLVESHTNGRLYEVDGDKQEPVDMGTQGPGEDVLSATGLGVIRGFVQRERERAGDHFSLLVLAPQ</sequence>
<dbReference type="AlphaFoldDB" id="A0A7R7XSX0"/>
<dbReference type="EC" id="3.4.19.12" evidence="8"/>
<evidence type="ECO:0000256" key="3">
    <source>
        <dbReference type="ARBA" id="ARBA00022670"/>
    </source>
</evidence>
<reference evidence="10" key="2">
    <citation type="submission" date="2021-02" db="EMBL/GenBank/DDBJ databases">
        <title>Aspergillus puulaauensis MK2 genome sequence.</title>
        <authorList>
            <person name="Futagami T."/>
            <person name="Mori K."/>
            <person name="Kadooka C."/>
            <person name="Tanaka T."/>
        </authorList>
    </citation>
    <scope>NUCLEOTIDE SEQUENCE</scope>
    <source>
        <strain evidence="10">MK2</strain>
    </source>
</reference>
<reference evidence="10" key="1">
    <citation type="submission" date="2021-01" db="EMBL/GenBank/DDBJ databases">
        <authorList>
            <consortium name="Aspergillus puulaauensis MK2 genome sequencing consortium"/>
            <person name="Kazuki M."/>
            <person name="Futagami T."/>
        </authorList>
    </citation>
    <scope>NUCLEOTIDE SEQUENCE</scope>
    <source>
        <strain evidence="10">MK2</strain>
    </source>
</reference>
<dbReference type="PROSITE" id="PS52048">
    <property type="entry name" value="UCH_DOMAIN"/>
    <property type="match status" value="1"/>
</dbReference>
<feature type="active site" description="Nucleophile" evidence="7">
    <location>
        <position position="53"/>
    </location>
</feature>
<evidence type="ECO:0000256" key="1">
    <source>
        <dbReference type="ARBA" id="ARBA00000707"/>
    </source>
</evidence>
<dbReference type="Pfam" id="PF01088">
    <property type="entry name" value="Peptidase_C12"/>
    <property type="match status" value="1"/>
</dbReference>
<dbReference type="PRINTS" id="PR00707">
    <property type="entry name" value="UBCTHYDRLASE"/>
</dbReference>
<comment type="similarity">
    <text evidence="2 7 8">Belongs to the peptidase C12 family.</text>
</comment>
<dbReference type="GO" id="GO:0004843">
    <property type="term" value="F:cysteine-type deubiquitinase activity"/>
    <property type="evidence" value="ECO:0007669"/>
    <property type="project" value="UniProtKB-UniRule"/>
</dbReference>
<protein>
    <recommendedName>
        <fullName evidence="8">Ubiquitin carboxyl-terminal hydrolase</fullName>
        <ecNumber evidence="8">3.4.19.12</ecNumber>
    </recommendedName>
</protein>
<dbReference type="PANTHER" id="PTHR10589">
    <property type="entry name" value="UBIQUITIN CARBOXYL-TERMINAL HYDROLASE"/>
    <property type="match status" value="1"/>
</dbReference>
<dbReference type="EMBL" id="AP024447">
    <property type="protein sequence ID" value="BCS26189.1"/>
    <property type="molecule type" value="Genomic_DNA"/>
</dbReference>
<keyword evidence="6 7" id="KW-0788">Thiol protease</keyword>
<dbReference type="RefSeq" id="XP_041558383.1">
    <property type="nucleotide sequence ID" value="XM_041705949.1"/>
</dbReference>
<feature type="site" description="Important for enzyme activity" evidence="7">
    <location>
        <position position="145"/>
    </location>
</feature>
<keyword evidence="3 7" id="KW-0645">Protease</keyword>
<evidence type="ECO:0000256" key="4">
    <source>
        <dbReference type="ARBA" id="ARBA00022786"/>
    </source>
</evidence>
<proteinExistence type="inferred from homology"/>
<dbReference type="GeneID" id="64976194"/>
<dbReference type="OrthoDB" id="4500678at2759"/>
<dbReference type="InterPro" id="IPR038765">
    <property type="entry name" value="Papain-like_cys_pep_sf"/>
</dbReference>
<dbReference type="KEGG" id="apuu:APUU_50900S"/>
<feature type="active site" description="Proton donor" evidence="7">
    <location>
        <position position="128"/>
    </location>
</feature>
<dbReference type="InterPro" id="IPR036959">
    <property type="entry name" value="Peptidase_C12_UCH_sf"/>
</dbReference>
<comment type="catalytic activity">
    <reaction evidence="1 7 8">
        <text>Thiol-dependent hydrolysis of ester, thioester, amide, peptide and isopeptide bonds formed by the C-terminal Gly of ubiquitin (a 76-residue protein attached to proteins as an intracellular targeting signal).</text>
        <dbReference type="EC" id="3.4.19.12"/>
    </reaction>
</comment>
<dbReference type="SUPFAM" id="SSF54001">
    <property type="entry name" value="Cysteine proteinases"/>
    <property type="match status" value="1"/>
</dbReference>
<feature type="domain" description="UCH catalytic" evidence="9">
    <location>
        <begin position="1"/>
        <end position="194"/>
    </location>
</feature>
<gene>
    <name evidence="10" type="ORF">APUU_50900S</name>
</gene>
<evidence type="ECO:0000256" key="6">
    <source>
        <dbReference type="ARBA" id="ARBA00022807"/>
    </source>
</evidence>
<dbReference type="GO" id="GO:0005737">
    <property type="term" value="C:cytoplasm"/>
    <property type="evidence" value="ECO:0007669"/>
    <property type="project" value="TreeGrafter"/>
</dbReference>
<keyword evidence="5 7" id="KW-0378">Hydrolase</keyword>
<dbReference type="PANTHER" id="PTHR10589:SF17">
    <property type="entry name" value="UBIQUITIN CARBOXYL-TERMINAL HYDROLASE"/>
    <property type="match status" value="1"/>
</dbReference>
<evidence type="ECO:0000256" key="7">
    <source>
        <dbReference type="PROSITE-ProRule" id="PRU01393"/>
    </source>
</evidence>
<dbReference type="GO" id="GO:0016579">
    <property type="term" value="P:protein deubiquitination"/>
    <property type="evidence" value="ECO:0007669"/>
    <property type="project" value="TreeGrafter"/>
</dbReference>
<dbReference type="Proteomes" id="UP000654913">
    <property type="component" value="Chromosome 5"/>
</dbReference>
<name>A0A7R7XSX0_9EURO</name>